<dbReference type="SUPFAM" id="SSF89392">
    <property type="entry name" value="Prokaryotic lipoproteins and lipoprotein localization factors"/>
    <property type="match status" value="1"/>
</dbReference>
<dbReference type="CDD" id="cd16326">
    <property type="entry name" value="LolB"/>
    <property type="match status" value="1"/>
</dbReference>
<dbReference type="GO" id="GO:0015031">
    <property type="term" value="P:protein transport"/>
    <property type="evidence" value="ECO:0007669"/>
    <property type="project" value="UniProtKB-KW"/>
</dbReference>
<evidence type="ECO:0000256" key="3">
    <source>
        <dbReference type="ARBA" id="ARBA00011245"/>
    </source>
</evidence>
<keyword evidence="12 14" id="KW-0449">Lipoprotein</keyword>
<evidence type="ECO:0000313" key="15">
    <source>
        <dbReference type="Proteomes" id="UP000433788"/>
    </source>
</evidence>
<evidence type="ECO:0000256" key="7">
    <source>
        <dbReference type="ARBA" id="ARBA00022927"/>
    </source>
</evidence>
<comment type="caution">
    <text evidence="14">The sequence shown here is derived from an EMBL/GenBank/DDBJ whole genome shotgun (WGS) entry which is preliminary data.</text>
</comment>
<dbReference type="GO" id="GO:0009279">
    <property type="term" value="C:cell outer membrane"/>
    <property type="evidence" value="ECO:0007669"/>
    <property type="project" value="UniProtKB-SubCell"/>
</dbReference>
<comment type="subunit">
    <text evidence="3">Monomer.</text>
</comment>
<keyword evidence="9" id="KW-0564">Palmitate</keyword>
<keyword evidence="8" id="KW-0472">Membrane</keyword>
<dbReference type="RefSeq" id="WP_153719680.1">
    <property type="nucleotide sequence ID" value="NZ_WJPP01000004.1"/>
</dbReference>
<evidence type="ECO:0000256" key="6">
    <source>
        <dbReference type="ARBA" id="ARBA00022729"/>
    </source>
</evidence>
<evidence type="ECO:0000313" key="14">
    <source>
        <dbReference type="EMBL" id="MRH78626.1"/>
    </source>
</evidence>
<keyword evidence="10" id="KW-0143">Chaperone</keyword>
<evidence type="ECO:0000256" key="1">
    <source>
        <dbReference type="ARBA" id="ARBA00004459"/>
    </source>
</evidence>
<organism evidence="14 15">
    <name type="scientific">Spiribacter salilacus</name>
    <dbReference type="NCBI Taxonomy" id="2664894"/>
    <lineage>
        <taxon>Bacteria</taxon>
        <taxon>Pseudomonadati</taxon>
        <taxon>Pseudomonadota</taxon>
        <taxon>Gammaproteobacteria</taxon>
        <taxon>Chromatiales</taxon>
        <taxon>Ectothiorhodospiraceae</taxon>
        <taxon>Spiribacter</taxon>
    </lineage>
</organism>
<dbReference type="Pfam" id="PF03550">
    <property type="entry name" value="LolB"/>
    <property type="match status" value="1"/>
</dbReference>
<sequence>MRWVLALLPLLLLAGCATKPPMPMEEQIEVLDLDQWSAPARPAHWTLTGRAALEAGDEAGSASVQWAQSADQYRLALRGTLGVGNLDLRRDNDEVVLKTGDGKTYVARDARELLQAVTGVDWPVEILRYWVTGHAAPWLSGQARVNASGQLIELRQNDWVIQYDRYQVINGYELPGRIWAEGEGSKVRLAVRNWTIEE</sequence>
<dbReference type="EMBL" id="WJPP01000004">
    <property type="protein sequence ID" value="MRH78626.1"/>
    <property type="molecule type" value="Genomic_DNA"/>
</dbReference>
<dbReference type="InterPro" id="IPR004565">
    <property type="entry name" value="OM_lipoprot_LolB"/>
</dbReference>
<accession>A0A6N7QQE8</accession>
<evidence type="ECO:0000256" key="12">
    <source>
        <dbReference type="ARBA" id="ARBA00023288"/>
    </source>
</evidence>
<dbReference type="NCBIfam" id="TIGR00548">
    <property type="entry name" value="lolB"/>
    <property type="match status" value="1"/>
</dbReference>
<evidence type="ECO:0000256" key="8">
    <source>
        <dbReference type="ARBA" id="ARBA00023136"/>
    </source>
</evidence>
<evidence type="ECO:0000256" key="5">
    <source>
        <dbReference type="ARBA" id="ARBA00022448"/>
    </source>
</evidence>
<dbReference type="Proteomes" id="UP000433788">
    <property type="component" value="Unassembled WGS sequence"/>
</dbReference>
<keyword evidence="11" id="KW-0998">Cell outer membrane</keyword>
<keyword evidence="5" id="KW-0813">Transport</keyword>
<evidence type="ECO:0000256" key="2">
    <source>
        <dbReference type="ARBA" id="ARBA00009696"/>
    </source>
</evidence>
<feature type="chain" id="PRO_5026958978" description="Outer-membrane lipoprotein LolB" evidence="13">
    <location>
        <begin position="20"/>
        <end position="198"/>
    </location>
</feature>
<evidence type="ECO:0000256" key="9">
    <source>
        <dbReference type="ARBA" id="ARBA00023139"/>
    </source>
</evidence>
<evidence type="ECO:0000256" key="4">
    <source>
        <dbReference type="ARBA" id="ARBA00016202"/>
    </source>
</evidence>
<proteinExistence type="inferred from homology"/>
<feature type="signal peptide" evidence="13">
    <location>
        <begin position="1"/>
        <end position="19"/>
    </location>
</feature>
<name>A0A6N7QQE8_9GAMM</name>
<evidence type="ECO:0000256" key="10">
    <source>
        <dbReference type="ARBA" id="ARBA00023186"/>
    </source>
</evidence>
<dbReference type="Gene3D" id="2.50.20.10">
    <property type="entry name" value="Lipoprotein localisation LolA/LolB/LppX"/>
    <property type="match status" value="1"/>
</dbReference>
<dbReference type="InterPro" id="IPR029046">
    <property type="entry name" value="LolA/LolB/LppX"/>
</dbReference>
<dbReference type="AlphaFoldDB" id="A0A6N7QQE8"/>
<evidence type="ECO:0000256" key="11">
    <source>
        <dbReference type="ARBA" id="ARBA00023237"/>
    </source>
</evidence>
<dbReference type="PROSITE" id="PS51257">
    <property type="entry name" value="PROKAR_LIPOPROTEIN"/>
    <property type="match status" value="1"/>
</dbReference>
<reference evidence="14 15" key="1">
    <citation type="submission" date="2019-11" db="EMBL/GenBank/DDBJ databases">
        <authorList>
            <person name="Zhang X.Y."/>
        </authorList>
    </citation>
    <scope>NUCLEOTIDE SEQUENCE [LARGE SCALE GENOMIC DNA]</scope>
    <source>
        <strain evidence="14 15">C176</strain>
    </source>
</reference>
<keyword evidence="15" id="KW-1185">Reference proteome</keyword>
<keyword evidence="7" id="KW-0653">Protein transport</keyword>
<protein>
    <recommendedName>
        <fullName evidence="4">Outer-membrane lipoprotein LolB</fullName>
    </recommendedName>
</protein>
<comment type="similarity">
    <text evidence="2">Belongs to the LolB family.</text>
</comment>
<keyword evidence="6 13" id="KW-0732">Signal</keyword>
<comment type="subcellular location">
    <subcellularLocation>
        <location evidence="1">Cell outer membrane</location>
        <topology evidence="1">Lipid-anchor</topology>
    </subcellularLocation>
</comment>
<gene>
    <name evidence="14" type="primary">lolB</name>
    <name evidence="14" type="ORF">GH984_07885</name>
</gene>
<evidence type="ECO:0000256" key="13">
    <source>
        <dbReference type="SAM" id="SignalP"/>
    </source>
</evidence>